<organism evidence="1 2">
    <name type="scientific">Heliomicrobium undosum</name>
    <dbReference type="NCBI Taxonomy" id="121734"/>
    <lineage>
        <taxon>Bacteria</taxon>
        <taxon>Bacillati</taxon>
        <taxon>Bacillota</taxon>
        <taxon>Clostridia</taxon>
        <taxon>Eubacteriales</taxon>
        <taxon>Heliobacteriaceae</taxon>
        <taxon>Heliomicrobium</taxon>
    </lineage>
</organism>
<dbReference type="SUPFAM" id="SSF53649">
    <property type="entry name" value="Alkaline phosphatase-like"/>
    <property type="match status" value="1"/>
</dbReference>
<dbReference type="RefSeq" id="WP_161255618.1">
    <property type="nucleotide sequence ID" value="NZ_WXEY01000003.1"/>
</dbReference>
<dbReference type="GO" id="GO:0016787">
    <property type="term" value="F:hydrolase activity"/>
    <property type="evidence" value="ECO:0007669"/>
    <property type="project" value="UniProtKB-ARBA"/>
</dbReference>
<reference evidence="1 2" key="1">
    <citation type="submission" date="2020-01" db="EMBL/GenBank/DDBJ databases">
        <title>Whole-genome sequence of Heliobacterium undosum DSM 13378.</title>
        <authorList>
            <person name="Kyndt J.A."/>
            <person name="Meyer T.E."/>
        </authorList>
    </citation>
    <scope>NUCLEOTIDE SEQUENCE [LARGE SCALE GENOMIC DNA]</scope>
    <source>
        <strain evidence="1 2">DSM 13378</strain>
    </source>
</reference>
<dbReference type="OrthoDB" id="2381338at2"/>
<proteinExistence type="predicted"/>
<dbReference type="PANTHER" id="PTHR10151:SF120">
    <property type="entry name" value="BIS(5'-ADENOSYL)-TRIPHOSPHATASE"/>
    <property type="match status" value="1"/>
</dbReference>
<dbReference type="InterPro" id="IPR017850">
    <property type="entry name" value="Alkaline_phosphatase_core_sf"/>
</dbReference>
<evidence type="ECO:0000313" key="2">
    <source>
        <dbReference type="Proteomes" id="UP000463470"/>
    </source>
</evidence>
<dbReference type="Proteomes" id="UP000463470">
    <property type="component" value="Unassembled WGS sequence"/>
</dbReference>
<comment type="caution">
    <text evidence="1">The sequence shown here is derived from an EMBL/GenBank/DDBJ whole genome shotgun (WGS) entry which is preliminary data.</text>
</comment>
<evidence type="ECO:0000313" key="1">
    <source>
        <dbReference type="EMBL" id="MZP29022.1"/>
    </source>
</evidence>
<dbReference type="Pfam" id="PF01663">
    <property type="entry name" value="Phosphodiest"/>
    <property type="match status" value="1"/>
</dbReference>
<protein>
    <submittedName>
        <fullName evidence="1">Alkaline phosphatase family protein</fullName>
    </submittedName>
</protein>
<dbReference type="InterPro" id="IPR002591">
    <property type="entry name" value="Phosphodiest/P_Trfase"/>
</dbReference>
<name>A0A845KYL4_9FIRM</name>
<accession>A0A845KYL4</accession>
<dbReference type="Gene3D" id="3.40.720.10">
    <property type="entry name" value="Alkaline Phosphatase, subunit A"/>
    <property type="match status" value="1"/>
</dbReference>
<dbReference type="AlphaFoldDB" id="A0A845KYL4"/>
<keyword evidence="2" id="KW-1185">Reference proteome</keyword>
<dbReference type="EMBL" id="WXEY01000003">
    <property type="protein sequence ID" value="MZP29022.1"/>
    <property type="molecule type" value="Genomic_DNA"/>
</dbReference>
<dbReference type="PANTHER" id="PTHR10151">
    <property type="entry name" value="ECTONUCLEOTIDE PYROPHOSPHATASE/PHOSPHODIESTERASE"/>
    <property type="match status" value="1"/>
</dbReference>
<gene>
    <name evidence="1" type="ORF">GTO91_04765</name>
</gene>
<sequence length="492" mass="55431">MRRKKVIMFIIDSLHPKVFDDVTQDGSAPVLAFLRKKGISHSRVVSAFPTMTPTALSSIATGAYADKHKVPGFIWFSEMSQRLVNYGATPGAILKLGVFQTVKNLLYNLNQEHINPRIETFHEILEDRGYTSGNINFFIYRGRKKREPHLPLLIRLAAWLRLRGPVFGPENLVLGECCLSPSLQGFRGPAGPFNKFGFNDRYSCLAASELIRRGKQPDFMMVYLPDNDGYSHRMGPLNAHPCVRKADRMIQTVLNAFPSWEHALEENAFLVAGDHSQCPVGPNHTTVLLDKMLAQFRRMEMLSWGAARRYDITICPNERMAIVYVLRNQESVLPGVVDTLSGDERIAQIMWREGERIRVIQGGSRKSLTFWREETYKDTFGVHWNFNGDLSVVDGEVRNGILHFGEYPDAFSRIASALESQVTPRVLLSARPGFEFYADDSPIYPGGGSHGSLHESDSIVPAVLAGTDHDLPNLRVSDFFHWLMELLPAPSR</sequence>